<proteinExistence type="inferred from homology"/>
<comment type="caution">
    <text evidence="11">The sequence shown here is derived from an EMBL/GenBank/DDBJ whole genome shotgun (WGS) entry which is preliminary data.</text>
</comment>
<dbReference type="GO" id="GO:0005829">
    <property type="term" value="C:cytosol"/>
    <property type="evidence" value="ECO:0007669"/>
    <property type="project" value="TreeGrafter"/>
</dbReference>
<dbReference type="Proteomes" id="UP000600363">
    <property type="component" value="Unassembled WGS sequence"/>
</dbReference>
<evidence type="ECO:0000313" key="11">
    <source>
        <dbReference type="EMBL" id="HIH69675.1"/>
    </source>
</evidence>
<evidence type="ECO:0000256" key="8">
    <source>
        <dbReference type="ARBA" id="ARBA00049047"/>
    </source>
</evidence>
<accession>A0A832RVS9</accession>
<dbReference type="PROSITE" id="PS00167">
    <property type="entry name" value="TRP_SYNTHASE_ALPHA"/>
    <property type="match status" value="1"/>
</dbReference>
<dbReference type="HAMAP" id="MF_00131">
    <property type="entry name" value="Trp_synth_alpha"/>
    <property type="match status" value="1"/>
</dbReference>
<name>A0A832RVS9_9EURY</name>
<evidence type="ECO:0000256" key="2">
    <source>
        <dbReference type="ARBA" id="ARBA00004733"/>
    </source>
</evidence>
<dbReference type="InterPro" id="IPR018204">
    <property type="entry name" value="Trp_synthase_alpha_AS"/>
</dbReference>
<evidence type="ECO:0000256" key="3">
    <source>
        <dbReference type="ARBA" id="ARBA00011270"/>
    </source>
</evidence>
<organism evidence="11 12">
    <name type="scientific">Methermicoccus shengliensis</name>
    <dbReference type="NCBI Taxonomy" id="660064"/>
    <lineage>
        <taxon>Archaea</taxon>
        <taxon>Methanobacteriati</taxon>
        <taxon>Methanobacteriota</taxon>
        <taxon>Stenosarchaea group</taxon>
        <taxon>Methanomicrobia</taxon>
        <taxon>Methanosarcinales</taxon>
        <taxon>Methermicoccaceae</taxon>
        <taxon>Methermicoccus</taxon>
    </lineage>
</organism>
<keyword evidence="5 9" id="KW-0822">Tryptophan biosynthesis</keyword>
<evidence type="ECO:0000256" key="9">
    <source>
        <dbReference type="HAMAP-Rule" id="MF_00131"/>
    </source>
</evidence>
<comment type="catalytic activity">
    <reaction evidence="8 9">
        <text>(1S,2R)-1-C-(indol-3-yl)glycerol 3-phosphate + L-serine = D-glyceraldehyde 3-phosphate + L-tryptophan + H2O</text>
        <dbReference type="Rhea" id="RHEA:10532"/>
        <dbReference type="ChEBI" id="CHEBI:15377"/>
        <dbReference type="ChEBI" id="CHEBI:33384"/>
        <dbReference type="ChEBI" id="CHEBI:57912"/>
        <dbReference type="ChEBI" id="CHEBI:58866"/>
        <dbReference type="ChEBI" id="CHEBI:59776"/>
        <dbReference type="EC" id="4.2.1.20"/>
    </reaction>
</comment>
<dbReference type="EC" id="4.2.1.20" evidence="9"/>
<dbReference type="InterPro" id="IPR013785">
    <property type="entry name" value="Aldolase_TIM"/>
</dbReference>
<dbReference type="PANTHER" id="PTHR43406">
    <property type="entry name" value="TRYPTOPHAN SYNTHASE, ALPHA CHAIN"/>
    <property type="match status" value="1"/>
</dbReference>
<dbReference type="SUPFAM" id="SSF51366">
    <property type="entry name" value="Ribulose-phoshate binding barrel"/>
    <property type="match status" value="1"/>
</dbReference>
<evidence type="ECO:0000256" key="5">
    <source>
        <dbReference type="ARBA" id="ARBA00022822"/>
    </source>
</evidence>
<dbReference type="InterPro" id="IPR002028">
    <property type="entry name" value="Trp_synthase_suA"/>
</dbReference>
<dbReference type="InterPro" id="IPR011060">
    <property type="entry name" value="RibuloseP-bd_barrel"/>
</dbReference>
<evidence type="ECO:0000256" key="6">
    <source>
        <dbReference type="ARBA" id="ARBA00023141"/>
    </source>
</evidence>
<dbReference type="UniPathway" id="UPA00035">
    <property type="reaction ID" value="UER00044"/>
</dbReference>
<keyword evidence="7 9" id="KW-0456">Lyase</keyword>
<reference evidence="11" key="1">
    <citation type="journal article" date="2020" name="bioRxiv">
        <title>A rank-normalized archaeal taxonomy based on genome phylogeny resolves widespread incomplete and uneven classifications.</title>
        <authorList>
            <person name="Rinke C."/>
            <person name="Chuvochina M."/>
            <person name="Mussig A.J."/>
            <person name="Chaumeil P.-A."/>
            <person name="Waite D.W."/>
            <person name="Whitman W.B."/>
            <person name="Parks D.H."/>
            <person name="Hugenholtz P."/>
        </authorList>
    </citation>
    <scope>NUCLEOTIDE SEQUENCE</scope>
    <source>
        <strain evidence="11">UBA12518</strain>
    </source>
</reference>
<evidence type="ECO:0000256" key="1">
    <source>
        <dbReference type="ARBA" id="ARBA00003365"/>
    </source>
</evidence>
<dbReference type="Pfam" id="PF00290">
    <property type="entry name" value="Trp_syntA"/>
    <property type="match status" value="1"/>
</dbReference>
<comment type="similarity">
    <text evidence="9 10">Belongs to the TrpA family.</text>
</comment>
<evidence type="ECO:0000256" key="4">
    <source>
        <dbReference type="ARBA" id="ARBA00022605"/>
    </source>
</evidence>
<keyword evidence="6 9" id="KW-0057">Aromatic amino acid biosynthesis</keyword>
<evidence type="ECO:0000313" key="12">
    <source>
        <dbReference type="Proteomes" id="UP000600363"/>
    </source>
</evidence>
<evidence type="ECO:0000256" key="7">
    <source>
        <dbReference type="ARBA" id="ARBA00023239"/>
    </source>
</evidence>
<dbReference type="Gene3D" id="3.20.20.70">
    <property type="entry name" value="Aldolase class I"/>
    <property type="match status" value="1"/>
</dbReference>
<keyword evidence="4 9" id="KW-0028">Amino-acid biosynthesis</keyword>
<comment type="subunit">
    <text evidence="3 9">Tetramer of two alpha and two beta chains.</text>
</comment>
<feature type="active site" description="Proton acceptor" evidence="9">
    <location>
        <position position="43"/>
    </location>
</feature>
<dbReference type="GO" id="GO:0004834">
    <property type="term" value="F:tryptophan synthase activity"/>
    <property type="evidence" value="ECO:0007669"/>
    <property type="project" value="UniProtKB-UniRule"/>
</dbReference>
<feature type="active site" description="Proton acceptor" evidence="9">
    <location>
        <position position="54"/>
    </location>
</feature>
<dbReference type="RefSeq" id="WP_042687531.1">
    <property type="nucleotide sequence ID" value="NZ_DUIH01000011.1"/>
</dbReference>
<dbReference type="PANTHER" id="PTHR43406:SF1">
    <property type="entry name" value="TRYPTOPHAN SYNTHASE ALPHA CHAIN, CHLOROPLASTIC"/>
    <property type="match status" value="1"/>
</dbReference>
<dbReference type="CDD" id="cd04724">
    <property type="entry name" value="Tryptophan_synthase_alpha"/>
    <property type="match status" value="1"/>
</dbReference>
<dbReference type="NCBIfam" id="TIGR00262">
    <property type="entry name" value="trpA"/>
    <property type="match status" value="1"/>
</dbReference>
<protein>
    <recommendedName>
        <fullName evidence="9">Tryptophan synthase alpha chain</fullName>
        <ecNumber evidence="9">4.2.1.20</ecNumber>
    </recommendedName>
</protein>
<dbReference type="FunFam" id="3.20.20.70:FF:000037">
    <property type="entry name" value="Tryptophan synthase alpha chain"/>
    <property type="match status" value="1"/>
</dbReference>
<evidence type="ECO:0000256" key="10">
    <source>
        <dbReference type="RuleBase" id="RU003662"/>
    </source>
</evidence>
<gene>
    <name evidence="9" type="primary">trpA</name>
    <name evidence="11" type="ORF">HA299_03520</name>
</gene>
<comment type="function">
    <text evidence="1 9">The alpha subunit is responsible for the aldol cleavage of indoleglycerol phosphate to indole and glyceraldehyde 3-phosphate.</text>
</comment>
<dbReference type="EMBL" id="DUIH01000011">
    <property type="protein sequence ID" value="HIH69675.1"/>
    <property type="molecule type" value="Genomic_DNA"/>
</dbReference>
<dbReference type="AlphaFoldDB" id="A0A832RVS9"/>
<sequence>MGLEKGFSDGAALVAYVCAGDPSLEATPHVVKRLERGGADIIELGLPFSDPIADGKVIQEASQRALARGMNPDVFFEMVSSLDVDVPLVVMTYYNLLLRGGVHAFVERCALSGISAIVVPDLPIEEADELRRACAQNGVGYVGFAAPTTPHERLRRILDACTAFLYIVSRLGTTGVGGGVSERVERMLKGVSGTSVPKVVGFGISTPEEAERLVALGADGVVVGSHFVRLAAQGRLDDIEREARAIKQGCLAGKRGRAHD</sequence>
<comment type="pathway">
    <text evidence="2 9">Amino-acid biosynthesis; L-tryptophan biosynthesis; L-tryptophan from chorismate: step 5/5.</text>
</comment>